<dbReference type="HOGENOM" id="CLU_368597_0_0_1"/>
<dbReference type="EMBL" id="CP000594">
    <property type="protein sequence ID" value="ABO99645.1"/>
    <property type="molecule type" value="Genomic_DNA"/>
</dbReference>
<gene>
    <name evidence="4" type="ORF">OSTLU_18213</name>
</gene>
<feature type="compositionally biased region" description="Basic and acidic residues" evidence="2">
    <location>
        <begin position="34"/>
        <end position="57"/>
    </location>
</feature>
<sequence length="756" mass="82193">MRRFMRDASRLERDAKAEHDFYHSLISQLQTELEDAKHSSELLRAELDRAREGRSRDVASSSATTPSGDATNARETTTVGVERETRGEDEATRDAKAEETERELIALRAKVAALSAQSEKSESDANDDAERARMVEELDEMREHMRTATASAHRANAEVNAVAHQNRTLMEKERRRANAAEARIKELMDLMEQQVNGEDAAMRKRAEALEEALTTSTSEVETLRSENEELEVRLRAVIERLDAIESSVDVSESSALAVVVEEKERAMMGRAYADEAATSLRRSALEARAAANAFRARLYPDGDPESDDARMLVIVHAVLEGHPFDDASRDVTNAVRARLRSHGEERLVILVSENLCDLIPDDAVNAPMSLGAKISLRDVENTTNRRPATLRITYAFDVRDSQTGDVVKGDERMITIPVGAAGTPHAFAMQSVWLEAACTGIEDALKASYSRLRDAESTASAAKVRAIALQGEAARMRHHGGSSARAQALERRELEIERREAQLNAEVVEIEGMVARAREEAEAMRREANRIVADASASLRVKDDEIERLRALQSSVTRAQNRSKSWRRETAAARLTAAADDDASNARRLAAAGNHRAAASSLENAERRLARITAACVAKSTARALAPVDNPTQPHAGATVAHGDPARTTVVVLPSAYAPQTPQPSVPSQQIPTGLPVGQARPAYLGATRGHERQIVSCERCGHSGPADVVKVRGAASCFAAIVTFGISACLCGDAFSDTYHHCANCSAVLAFAKLA</sequence>
<dbReference type="RefSeq" id="XP_001421352.1">
    <property type="nucleotide sequence ID" value="XM_001421315.1"/>
</dbReference>
<evidence type="ECO:0000256" key="2">
    <source>
        <dbReference type="SAM" id="MobiDB-lite"/>
    </source>
</evidence>
<dbReference type="Gramene" id="ABO99645">
    <property type="protein sequence ID" value="ABO99645"/>
    <property type="gene ID" value="OSTLU_18213"/>
</dbReference>
<evidence type="ECO:0000313" key="5">
    <source>
        <dbReference type="Proteomes" id="UP000001568"/>
    </source>
</evidence>
<dbReference type="OrthoDB" id="10602355at2759"/>
<keyword evidence="5" id="KW-1185">Reference proteome</keyword>
<dbReference type="InterPro" id="IPR006629">
    <property type="entry name" value="LITAF"/>
</dbReference>
<dbReference type="GeneID" id="5005436"/>
<evidence type="ECO:0000259" key="3">
    <source>
        <dbReference type="Pfam" id="PF10601"/>
    </source>
</evidence>
<feature type="domain" description="LITAF" evidence="3">
    <location>
        <begin position="693"/>
        <end position="752"/>
    </location>
</feature>
<feature type="compositionally biased region" description="Basic and acidic residues" evidence="2">
    <location>
        <begin position="81"/>
        <end position="100"/>
    </location>
</feature>
<evidence type="ECO:0000256" key="1">
    <source>
        <dbReference type="SAM" id="Coils"/>
    </source>
</evidence>
<evidence type="ECO:0000313" key="4">
    <source>
        <dbReference type="EMBL" id="ABO99645.1"/>
    </source>
</evidence>
<dbReference type="AlphaFoldDB" id="A4S7X4"/>
<reference evidence="4 5" key="1">
    <citation type="journal article" date="2007" name="Proc. Natl. Acad. Sci. U.S.A.">
        <title>The tiny eukaryote Ostreococcus provides genomic insights into the paradox of plankton speciation.</title>
        <authorList>
            <person name="Palenik B."/>
            <person name="Grimwood J."/>
            <person name="Aerts A."/>
            <person name="Rouze P."/>
            <person name="Salamov A."/>
            <person name="Putnam N."/>
            <person name="Dupont C."/>
            <person name="Jorgensen R."/>
            <person name="Derelle E."/>
            <person name="Rombauts S."/>
            <person name="Zhou K."/>
            <person name="Otillar R."/>
            <person name="Merchant S.S."/>
            <person name="Podell S."/>
            <person name="Gaasterland T."/>
            <person name="Napoli C."/>
            <person name="Gendler K."/>
            <person name="Manuell A."/>
            <person name="Tai V."/>
            <person name="Vallon O."/>
            <person name="Piganeau G."/>
            <person name="Jancek S."/>
            <person name="Heijde M."/>
            <person name="Jabbari K."/>
            <person name="Bowler C."/>
            <person name="Lohr M."/>
            <person name="Robbens S."/>
            <person name="Werner G."/>
            <person name="Dubchak I."/>
            <person name="Pazour G.J."/>
            <person name="Ren Q."/>
            <person name="Paulsen I."/>
            <person name="Delwiche C."/>
            <person name="Schmutz J."/>
            <person name="Rokhsar D."/>
            <person name="Van de Peer Y."/>
            <person name="Moreau H."/>
            <person name="Grigoriev I.V."/>
        </authorList>
    </citation>
    <scope>NUCLEOTIDE SEQUENCE [LARGE SCALE GENOMIC DNA]</scope>
    <source>
        <strain evidence="4 5">CCE9901</strain>
    </source>
</reference>
<organism evidence="4 5">
    <name type="scientific">Ostreococcus lucimarinus (strain CCE9901)</name>
    <dbReference type="NCBI Taxonomy" id="436017"/>
    <lineage>
        <taxon>Eukaryota</taxon>
        <taxon>Viridiplantae</taxon>
        <taxon>Chlorophyta</taxon>
        <taxon>Mamiellophyceae</taxon>
        <taxon>Mamiellales</taxon>
        <taxon>Bathycoccaceae</taxon>
        <taxon>Ostreococcus</taxon>
    </lineage>
</organism>
<feature type="region of interest" description="Disordered" evidence="2">
    <location>
        <begin position="34"/>
        <end position="100"/>
    </location>
</feature>
<feature type="compositionally biased region" description="Polar residues" evidence="2">
    <location>
        <begin position="58"/>
        <end position="70"/>
    </location>
</feature>
<dbReference type="KEGG" id="olu:OSTLU_18213"/>
<feature type="coiled-coil region" evidence="1">
    <location>
        <begin position="484"/>
        <end position="569"/>
    </location>
</feature>
<accession>A4S7X4</accession>
<dbReference type="Pfam" id="PF10601">
    <property type="entry name" value="zf-LITAF-like"/>
    <property type="match status" value="1"/>
</dbReference>
<name>A4S7X4_OSTLU</name>
<dbReference type="Proteomes" id="UP000001568">
    <property type="component" value="Chromosome 14"/>
</dbReference>
<protein>
    <recommendedName>
        <fullName evidence="3">LITAF domain-containing protein</fullName>
    </recommendedName>
</protein>
<keyword evidence="1" id="KW-0175">Coiled coil</keyword>
<proteinExistence type="predicted"/>